<evidence type="ECO:0000313" key="1">
    <source>
        <dbReference type="EMBL" id="UTN92993.1"/>
    </source>
</evidence>
<organism evidence="1 2">
    <name type="scientific">Gordonia phage Finkle</name>
    <dbReference type="NCBI Taxonomy" id="2926099"/>
    <lineage>
        <taxon>Viruses</taxon>
        <taxon>Duplodnaviria</taxon>
        <taxon>Heunggongvirae</taxon>
        <taxon>Uroviricota</taxon>
        <taxon>Caudoviricetes</taxon>
        <taxon>Finkelvirus</taxon>
        <taxon>Finkelvirus finkel</taxon>
    </lineage>
</organism>
<dbReference type="Proteomes" id="UP001060355">
    <property type="component" value="Segment"/>
</dbReference>
<proteinExistence type="predicted"/>
<keyword evidence="2" id="KW-1185">Reference proteome</keyword>
<dbReference type="RefSeq" id="YP_010754393.1">
    <property type="nucleotide sequence ID" value="NC_073459.1"/>
</dbReference>
<dbReference type="GeneID" id="80018986"/>
<accession>A0A9E7SZH9</accession>
<gene>
    <name evidence="1" type="primary">80</name>
    <name evidence="1" type="ORF">SEA_FINKLE_80</name>
</gene>
<dbReference type="KEGG" id="vg:80018986"/>
<name>A0A9E7SZH9_9CAUD</name>
<evidence type="ECO:0000313" key="2">
    <source>
        <dbReference type="Proteomes" id="UP001060355"/>
    </source>
</evidence>
<sequence length="44" mass="5089">MRSPTDWLTDQIVAAVQPIADTISRDIVRRIRITITVTFDMEDQ</sequence>
<dbReference type="EMBL" id="ON456347">
    <property type="protein sequence ID" value="UTN92993.1"/>
    <property type="molecule type" value="Genomic_DNA"/>
</dbReference>
<protein>
    <submittedName>
        <fullName evidence="1">Uncharacterized protein</fullName>
    </submittedName>
</protein>
<reference evidence="1" key="1">
    <citation type="submission" date="2022-05" db="EMBL/GenBank/DDBJ databases">
        <authorList>
            <person name="Ashby S."/>
            <person name="Bressette G."/>
            <person name="Brown S."/>
            <person name="Charles S."/>
            <person name="Neely M.N."/>
            <person name="Molloy S.D."/>
            <person name="Garlena R.A."/>
            <person name="Russell D.A."/>
            <person name="Jacobs-Sera D."/>
            <person name="Hatfull G.F."/>
        </authorList>
    </citation>
    <scope>NUCLEOTIDE SEQUENCE</scope>
</reference>